<name>A0A559JKA7_9BACL</name>
<evidence type="ECO:0000256" key="6">
    <source>
        <dbReference type="ARBA" id="ARBA00022989"/>
    </source>
</evidence>
<protein>
    <submittedName>
        <fullName evidence="9">Iron chelate uptake ABC transporter family permease subunit</fullName>
    </submittedName>
</protein>
<evidence type="ECO:0000256" key="3">
    <source>
        <dbReference type="ARBA" id="ARBA00022448"/>
    </source>
</evidence>
<dbReference type="OrthoDB" id="9811721at2"/>
<dbReference type="SUPFAM" id="SSF81345">
    <property type="entry name" value="ABC transporter involved in vitamin B12 uptake, BtuC"/>
    <property type="match status" value="1"/>
</dbReference>
<sequence>MCCCCRSPQAGHLELGRRFGRIILIPREIPAGILCAVIGAPYFLMLLRKQTGKSA</sequence>
<evidence type="ECO:0000256" key="4">
    <source>
        <dbReference type="ARBA" id="ARBA00022475"/>
    </source>
</evidence>
<organism evidence="9 10">
    <name type="scientific">Paenibacillus cremeus</name>
    <dbReference type="NCBI Taxonomy" id="2163881"/>
    <lineage>
        <taxon>Bacteria</taxon>
        <taxon>Bacillati</taxon>
        <taxon>Bacillota</taxon>
        <taxon>Bacilli</taxon>
        <taxon>Bacillales</taxon>
        <taxon>Paenibacillaceae</taxon>
        <taxon>Paenibacillus</taxon>
    </lineage>
</organism>
<keyword evidence="10" id="KW-1185">Reference proteome</keyword>
<accession>A0A559JKA7</accession>
<dbReference type="GO" id="GO:0022857">
    <property type="term" value="F:transmembrane transporter activity"/>
    <property type="evidence" value="ECO:0007669"/>
    <property type="project" value="InterPro"/>
</dbReference>
<keyword evidence="3" id="KW-0813">Transport</keyword>
<evidence type="ECO:0000313" key="9">
    <source>
        <dbReference type="EMBL" id="TVY00327.1"/>
    </source>
</evidence>
<dbReference type="InterPro" id="IPR000522">
    <property type="entry name" value="ABC_transptr_permease_BtuC"/>
</dbReference>
<evidence type="ECO:0000256" key="1">
    <source>
        <dbReference type="ARBA" id="ARBA00004651"/>
    </source>
</evidence>
<keyword evidence="6 8" id="KW-1133">Transmembrane helix</keyword>
<dbReference type="EMBL" id="VNJI01000075">
    <property type="protein sequence ID" value="TVY00327.1"/>
    <property type="molecule type" value="Genomic_DNA"/>
</dbReference>
<comment type="subcellular location">
    <subcellularLocation>
        <location evidence="1">Cell membrane</location>
        <topology evidence="1">Multi-pass membrane protein</topology>
    </subcellularLocation>
</comment>
<keyword evidence="5 8" id="KW-0812">Transmembrane</keyword>
<keyword evidence="7 8" id="KW-0472">Membrane</keyword>
<reference evidence="9 10" key="1">
    <citation type="submission" date="2019-07" db="EMBL/GenBank/DDBJ databases">
        <authorList>
            <person name="Kim J."/>
        </authorList>
    </citation>
    <scope>NUCLEOTIDE SEQUENCE [LARGE SCALE GENOMIC DNA]</scope>
    <source>
        <strain evidence="9 10">JC52</strain>
    </source>
</reference>
<dbReference type="Gene3D" id="1.10.3470.10">
    <property type="entry name" value="ABC transporter involved in vitamin B12 uptake, BtuC"/>
    <property type="match status" value="1"/>
</dbReference>
<dbReference type="AlphaFoldDB" id="A0A559JKA7"/>
<keyword evidence="4" id="KW-1003">Cell membrane</keyword>
<feature type="transmembrane region" description="Helical" evidence="8">
    <location>
        <begin position="29"/>
        <end position="47"/>
    </location>
</feature>
<dbReference type="InterPro" id="IPR037294">
    <property type="entry name" value="ABC_BtuC-like"/>
</dbReference>
<evidence type="ECO:0000256" key="7">
    <source>
        <dbReference type="ARBA" id="ARBA00023136"/>
    </source>
</evidence>
<proteinExistence type="inferred from homology"/>
<dbReference type="Proteomes" id="UP000317036">
    <property type="component" value="Unassembled WGS sequence"/>
</dbReference>
<gene>
    <name evidence="9" type="ORF">FPZ49_33190</name>
</gene>
<evidence type="ECO:0000313" key="10">
    <source>
        <dbReference type="Proteomes" id="UP000317036"/>
    </source>
</evidence>
<evidence type="ECO:0000256" key="8">
    <source>
        <dbReference type="SAM" id="Phobius"/>
    </source>
</evidence>
<comment type="caution">
    <text evidence="9">The sequence shown here is derived from an EMBL/GenBank/DDBJ whole genome shotgun (WGS) entry which is preliminary data.</text>
</comment>
<comment type="similarity">
    <text evidence="2">Belongs to the binding-protein-dependent transport system permease family. FecCD subfamily.</text>
</comment>
<dbReference type="Pfam" id="PF01032">
    <property type="entry name" value="FecCD"/>
    <property type="match status" value="1"/>
</dbReference>
<dbReference type="RefSeq" id="WP_144854661.1">
    <property type="nucleotide sequence ID" value="NZ_VNJI01000075.1"/>
</dbReference>
<evidence type="ECO:0000256" key="2">
    <source>
        <dbReference type="ARBA" id="ARBA00007935"/>
    </source>
</evidence>
<evidence type="ECO:0000256" key="5">
    <source>
        <dbReference type="ARBA" id="ARBA00022692"/>
    </source>
</evidence>
<dbReference type="GO" id="GO:0005886">
    <property type="term" value="C:plasma membrane"/>
    <property type="evidence" value="ECO:0007669"/>
    <property type="project" value="UniProtKB-SubCell"/>
</dbReference>